<protein>
    <recommendedName>
        <fullName evidence="6">Integrase catalytic domain-containing protein</fullName>
    </recommendedName>
</protein>
<dbReference type="InterPro" id="IPR001584">
    <property type="entry name" value="Integrase_cat-core"/>
</dbReference>
<dbReference type="InterPro" id="IPR000953">
    <property type="entry name" value="Chromo/chromo_shadow_dom"/>
</dbReference>
<dbReference type="PANTHER" id="PTHR46585:SF1">
    <property type="entry name" value="CHROMO DOMAIN-CONTAINING PROTEIN"/>
    <property type="match status" value="1"/>
</dbReference>
<dbReference type="Gene3D" id="3.30.420.10">
    <property type="entry name" value="Ribonuclease H-like superfamily/Ribonuclease H"/>
    <property type="match status" value="1"/>
</dbReference>
<feature type="domain" description="Integrase catalytic" evidence="3">
    <location>
        <begin position="69"/>
        <end position="228"/>
    </location>
</feature>
<reference evidence="5" key="1">
    <citation type="submission" date="2012-01" db="EMBL/GenBank/DDBJ databases">
        <title>The Genome Sequence of Oreochromis niloticus (Nile Tilapia).</title>
        <authorList>
            <consortium name="Broad Institute Genome Assembly Team"/>
            <consortium name="Broad Institute Sequencing Platform"/>
            <person name="Di Palma F."/>
            <person name="Johnson J."/>
            <person name="Lander E.S."/>
            <person name="Lindblad-Toh K."/>
        </authorList>
    </citation>
    <scope>NUCLEOTIDE SEQUENCE [LARGE SCALE GENOMIC DNA]</scope>
</reference>
<dbReference type="InParanoid" id="A0A669EGL9"/>
<dbReference type="GO" id="GO:0005634">
    <property type="term" value="C:nucleus"/>
    <property type="evidence" value="ECO:0007669"/>
    <property type="project" value="UniProtKB-SubCell"/>
</dbReference>
<dbReference type="PANTHER" id="PTHR46585">
    <property type="entry name" value="INTEGRASE CORE DOMAIN CONTAINING PROTEIN"/>
    <property type="match status" value="1"/>
</dbReference>
<dbReference type="Pfam" id="PF00385">
    <property type="entry name" value="Chromo"/>
    <property type="match status" value="1"/>
</dbReference>
<dbReference type="SUPFAM" id="SSF53098">
    <property type="entry name" value="Ribonuclease H-like"/>
    <property type="match status" value="1"/>
</dbReference>
<reference evidence="4" key="3">
    <citation type="submission" date="2025-09" db="UniProtKB">
        <authorList>
            <consortium name="Ensembl"/>
        </authorList>
    </citation>
    <scope>IDENTIFICATION</scope>
</reference>
<dbReference type="AlphaFoldDB" id="A0A669EGL9"/>
<dbReference type="SUPFAM" id="SSF54160">
    <property type="entry name" value="Chromo domain-like"/>
    <property type="match status" value="1"/>
</dbReference>
<accession>A0A669EGL9</accession>
<proteinExistence type="predicted"/>
<evidence type="ECO:0000259" key="2">
    <source>
        <dbReference type="PROSITE" id="PS50013"/>
    </source>
</evidence>
<evidence type="ECO:0000259" key="3">
    <source>
        <dbReference type="PROSITE" id="PS50994"/>
    </source>
</evidence>
<dbReference type="Proteomes" id="UP000005207">
    <property type="component" value="Linkage group LG6"/>
</dbReference>
<sequence length="361" mass="42087">MAEQILLKRAYYDPSHPGSFCGVQKLIKSVQDETGTKINAQTAQNFLAGQDAYTLHRAARLRFPRNRVFVPRPLNQFQADLCDMRALAEHNDGYQYLLTVIDVFSKKAYARVLKNKTGVQVTKAFEAVLKDSQIPQKLQTDSGKEFFNSSFQSLMKKHGINHFATGSDLKASVCERFNRTLKSKMYRYFTAQNTRRYIDVLQDLLQSYNTSYHRSIKMAPNQVKSDNVALVFQNLYGTSSRCRKKPMKFKKGDLVRLSKVRGVFDKRYEQTFTSEVFTIDQCIPRDPPVYKIKDYDGEEIIGSFYEHELQKIALCKDKLYHIDKILSKRKQRGQLYFLVKWRNWPEKFNSWIKASELKNLT</sequence>
<dbReference type="PROSITE" id="PS50994">
    <property type="entry name" value="INTEGRASE"/>
    <property type="match status" value="1"/>
</dbReference>
<dbReference type="Ensembl" id="ENSONIT00000067857.1">
    <property type="protein sequence ID" value="ENSONIP00000072085.1"/>
    <property type="gene ID" value="ENSONIG00000037456.1"/>
</dbReference>
<organism evidence="4 5">
    <name type="scientific">Oreochromis niloticus</name>
    <name type="common">Nile tilapia</name>
    <name type="synonym">Tilapia nilotica</name>
    <dbReference type="NCBI Taxonomy" id="8128"/>
    <lineage>
        <taxon>Eukaryota</taxon>
        <taxon>Metazoa</taxon>
        <taxon>Chordata</taxon>
        <taxon>Craniata</taxon>
        <taxon>Vertebrata</taxon>
        <taxon>Euteleostomi</taxon>
        <taxon>Actinopterygii</taxon>
        <taxon>Neopterygii</taxon>
        <taxon>Teleostei</taxon>
        <taxon>Neoteleostei</taxon>
        <taxon>Acanthomorphata</taxon>
        <taxon>Ovalentaria</taxon>
        <taxon>Cichlomorphae</taxon>
        <taxon>Cichliformes</taxon>
        <taxon>Cichlidae</taxon>
        <taxon>African cichlids</taxon>
        <taxon>Pseudocrenilabrinae</taxon>
        <taxon>Oreochromini</taxon>
        <taxon>Oreochromis</taxon>
    </lineage>
</organism>
<reference evidence="4" key="2">
    <citation type="submission" date="2025-08" db="UniProtKB">
        <authorList>
            <consortium name="Ensembl"/>
        </authorList>
    </citation>
    <scope>IDENTIFICATION</scope>
</reference>
<dbReference type="InterPro" id="IPR023780">
    <property type="entry name" value="Chromo_domain"/>
</dbReference>
<evidence type="ECO:0000313" key="5">
    <source>
        <dbReference type="Proteomes" id="UP000005207"/>
    </source>
</evidence>
<evidence type="ECO:0000313" key="4">
    <source>
        <dbReference type="Ensembl" id="ENSONIP00000072085.1"/>
    </source>
</evidence>
<dbReference type="Gene3D" id="2.40.50.40">
    <property type="match status" value="1"/>
</dbReference>
<dbReference type="GO" id="GO:0015074">
    <property type="term" value="P:DNA integration"/>
    <property type="evidence" value="ECO:0007669"/>
    <property type="project" value="InterPro"/>
</dbReference>
<keyword evidence="5" id="KW-1185">Reference proteome</keyword>
<dbReference type="GO" id="GO:0003676">
    <property type="term" value="F:nucleic acid binding"/>
    <property type="evidence" value="ECO:0007669"/>
    <property type="project" value="InterPro"/>
</dbReference>
<dbReference type="Pfam" id="PF00665">
    <property type="entry name" value="rve"/>
    <property type="match status" value="1"/>
</dbReference>
<dbReference type="GeneTree" id="ENSGT00940000174211"/>
<dbReference type="OMA" id="SWINAND"/>
<feature type="domain" description="Chromo" evidence="2">
    <location>
        <begin position="320"/>
        <end position="361"/>
    </location>
</feature>
<dbReference type="InterPro" id="IPR012337">
    <property type="entry name" value="RNaseH-like_sf"/>
</dbReference>
<evidence type="ECO:0008006" key="6">
    <source>
        <dbReference type="Google" id="ProtNLM"/>
    </source>
</evidence>
<dbReference type="SMART" id="SM00298">
    <property type="entry name" value="CHROMO"/>
    <property type="match status" value="1"/>
</dbReference>
<comment type="subcellular location">
    <subcellularLocation>
        <location evidence="1">Nucleus</location>
    </subcellularLocation>
</comment>
<dbReference type="InterPro" id="IPR036397">
    <property type="entry name" value="RNaseH_sf"/>
</dbReference>
<name>A0A669EGL9_ORENI</name>
<dbReference type="PROSITE" id="PS50013">
    <property type="entry name" value="CHROMO_2"/>
    <property type="match status" value="1"/>
</dbReference>
<dbReference type="CDD" id="cd00024">
    <property type="entry name" value="CD_CSD"/>
    <property type="match status" value="1"/>
</dbReference>
<evidence type="ECO:0000256" key="1">
    <source>
        <dbReference type="ARBA" id="ARBA00004123"/>
    </source>
</evidence>
<dbReference type="InterPro" id="IPR016197">
    <property type="entry name" value="Chromo-like_dom_sf"/>
</dbReference>